<sequence>MDNPPDTNKFVWVDQKVHPNTKASQRIVTPVNRHQVPNKDLKAIVPLTTKLESEVEVLIQFRGI</sequence>
<reference evidence="1 2" key="1">
    <citation type="submission" date="2019-05" db="EMBL/GenBank/DDBJ databases">
        <title>Emergence of the Ug99 lineage of the wheat stem rust pathogen through somatic hybridization.</title>
        <authorList>
            <person name="Li F."/>
            <person name="Upadhyaya N.M."/>
            <person name="Sperschneider J."/>
            <person name="Matny O."/>
            <person name="Nguyen-Phuc H."/>
            <person name="Mago R."/>
            <person name="Raley C."/>
            <person name="Miller M.E."/>
            <person name="Silverstein K.A.T."/>
            <person name="Henningsen E."/>
            <person name="Hirsch C.D."/>
            <person name="Visser B."/>
            <person name="Pretorius Z.A."/>
            <person name="Steffenson B.J."/>
            <person name="Schwessinger B."/>
            <person name="Dodds P.N."/>
            <person name="Figueroa M."/>
        </authorList>
    </citation>
    <scope>NUCLEOTIDE SEQUENCE [LARGE SCALE GENOMIC DNA]</scope>
    <source>
        <strain evidence="1 2">Ug99</strain>
    </source>
</reference>
<name>A0A5B0Q189_PUCGR</name>
<accession>A0A5B0Q189</accession>
<protein>
    <submittedName>
        <fullName evidence="1">Uncharacterized protein</fullName>
    </submittedName>
</protein>
<dbReference type="Proteomes" id="UP000325313">
    <property type="component" value="Unassembled WGS sequence"/>
</dbReference>
<evidence type="ECO:0000313" key="1">
    <source>
        <dbReference type="EMBL" id="KAA1106916.1"/>
    </source>
</evidence>
<evidence type="ECO:0000313" key="2">
    <source>
        <dbReference type="Proteomes" id="UP000325313"/>
    </source>
</evidence>
<gene>
    <name evidence="1" type="ORF">PGTUg99_007434</name>
</gene>
<organism evidence="1 2">
    <name type="scientific">Puccinia graminis f. sp. tritici</name>
    <dbReference type="NCBI Taxonomy" id="56615"/>
    <lineage>
        <taxon>Eukaryota</taxon>
        <taxon>Fungi</taxon>
        <taxon>Dikarya</taxon>
        <taxon>Basidiomycota</taxon>
        <taxon>Pucciniomycotina</taxon>
        <taxon>Pucciniomycetes</taxon>
        <taxon>Pucciniales</taxon>
        <taxon>Pucciniaceae</taxon>
        <taxon>Puccinia</taxon>
    </lineage>
</organism>
<comment type="caution">
    <text evidence="1">The sequence shown here is derived from an EMBL/GenBank/DDBJ whole genome shotgun (WGS) entry which is preliminary data.</text>
</comment>
<dbReference type="EMBL" id="VDEP01000308">
    <property type="protein sequence ID" value="KAA1106916.1"/>
    <property type="molecule type" value="Genomic_DNA"/>
</dbReference>
<dbReference type="AlphaFoldDB" id="A0A5B0Q189"/>
<proteinExistence type="predicted"/>